<evidence type="ECO:0000256" key="1">
    <source>
        <dbReference type="ARBA" id="ARBA00004123"/>
    </source>
</evidence>
<dbReference type="EMBL" id="OX451740">
    <property type="protein sequence ID" value="CAI8612934.1"/>
    <property type="molecule type" value="Genomic_DNA"/>
</dbReference>
<dbReference type="InterPro" id="IPR015300">
    <property type="entry name" value="DNA-bd_pseudobarrel_sf"/>
</dbReference>
<gene>
    <name evidence="7" type="ORF">VFH_V058280</name>
</gene>
<dbReference type="AlphaFoldDB" id="A0AAV1ARW5"/>
<dbReference type="SMART" id="SM01019">
    <property type="entry name" value="B3"/>
    <property type="match status" value="1"/>
</dbReference>
<dbReference type="Gene3D" id="2.40.330.10">
    <property type="entry name" value="DNA-binding pseudobarrel domain"/>
    <property type="match status" value="1"/>
</dbReference>
<evidence type="ECO:0000313" key="7">
    <source>
        <dbReference type="EMBL" id="CAI8612934.1"/>
    </source>
</evidence>
<dbReference type="GO" id="GO:0003677">
    <property type="term" value="F:DNA binding"/>
    <property type="evidence" value="ECO:0007669"/>
    <property type="project" value="UniProtKB-KW"/>
</dbReference>
<evidence type="ECO:0000259" key="6">
    <source>
        <dbReference type="SMART" id="SM01019"/>
    </source>
</evidence>
<keyword evidence="8" id="KW-1185">Reference proteome</keyword>
<keyword evidence="2" id="KW-0805">Transcription regulation</keyword>
<feature type="domain" description="TF-B3" evidence="6">
    <location>
        <begin position="144"/>
        <end position="245"/>
    </location>
</feature>
<organism evidence="7 8">
    <name type="scientific">Vicia faba</name>
    <name type="common">Broad bean</name>
    <name type="synonym">Faba vulgaris</name>
    <dbReference type="NCBI Taxonomy" id="3906"/>
    <lineage>
        <taxon>Eukaryota</taxon>
        <taxon>Viridiplantae</taxon>
        <taxon>Streptophyta</taxon>
        <taxon>Embryophyta</taxon>
        <taxon>Tracheophyta</taxon>
        <taxon>Spermatophyta</taxon>
        <taxon>Magnoliopsida</taxon>
        <taxon>eudicotyledons</taxon>
        <taxon>Gunneridae</taxon>
        <taxon>Pentapetalae</taxon>
        <taxon>rosids</taxon>
        <taxon>fabids</taxon>
        <taxon>Fabales</taxon>
        <taxon>Fabaceae</taxon>
        <taxon>Papilionoideae</taxon>
        <taxon>50 kb inversion clade</taxon>
        <taxon>NPAAA clade</taxon>
        <taxon>Hologalegina</taxon>
        <taxon>IRL clade</taxon>
        <taxon>Fabeae</taxon>
        <taxon>Vicia</taxon>
    </lineage>
</organism>
<protein>
    <recommendedName>
        <fullName evidence="6">TF-B3 domain-containing protein</fullName>
    </recommendedName>
</protein>
<dbReference type="Pfam" id="PF02362">
    <property type="entry name" value="B3"/>
    <property type="match status" value="1"/>
</dbReference>
<evidence type="ECO:0000256" key="3">
    <source>
        <dbReference type="ARBA" id="ARBA00023125"/>
    </source>
</evidence>
<evidence type="ECO:0000256" key="2">
    <source>
        <dbReference type="ARBA" id="ARBA00023015"/>
    </source>
</evidence>
<dbReference type="CDD" id="cd10017">
    <property type="entry name" value="B3_DNA"/>
    <property type="match status" value="1"/>
</dbReference>
<evidence type="ECO:0000256" key="4">
    <source>
        <dbReference type="ARBA" id="ARBA00023163"/>
    </source>
</evidence>
<proteinExistence type="predicted"/>
<evidence type="ECO:0000256" key="5">
    <source>
        <dbReference type="ARBA" id="ARBA00023242"/>
    </source>
</evidence>
<evidence type="ECO:0000313" key="8">
    <source>
        <dbReference type="Proteomes" id="UP001157006"/>
    </source>
</evidence>
<keyword evidence="3" id="KW-0238">DNA-binding</keyword>
<dbReference type="PANTHER" id="PTHR46245:SF2">
    <property type="entry name" value="B3 DOMAIN-CONTAINING TRANSCRIPTION REPRESSOR VAL2"/>
    <property type="match status" value="1"/>
</dbReference>
<keyword evidence="5" id="KW-0539">Nucleus</keyword>
<dbReference type="SUPFAM" id="SSF101936">
    <property type="entry name" value="DNA-binding pseudobarrel domain"/>
    <property type="match status" value="1"/>
</dbReference>
<accession>A0AAV1ARW5</accession>
<dbReference type="GO" id="GO:0005634">
    <property type="term" value="C:nucleus"/>
    <property type="evidence" value="ECO:0007669"/>
    <property type="project" value="UniProtKB-SubCell"/>
</dbReference>
<keyword evidence="4" id="KW-0804">Transcription</keyword>
<reference evidence="7 8" key="1">
    <citation type="submission" date="2023-01" db="EMBL/GenBank/DDBJ databases">
        <authorList>
            <person name="Kreplak J."/>
        </authorList>
    </citation>
    <scope>NUCLEOTIDE SEQUENCE [LARGE SCALE GENOMIC DNA]</scope>
</reference>
<dbReference type="PANTHER" id="PTHR46245">
    <property type="entry name" value="B3 DOMAIN-CONTAINING PROTEIN OS07G0563300"/>
    <property type="match status" value="1"/>
</dbReference>
<dbReference type="Proteomes" id="UP001157006">
    <property type="component" value="Chromosome 5"/>
</dbReference>
<name>A0AAV1ARW5_VICFA</name>
<comment type="subcellular location">
    <subcellularLocation>
        <location evidence="1">Nucleus</location>
    </subcellularLocation>
</comment>
<dbReference type="InterPro" id="IPR003340">
    <property type="entry name" value="B3_DNA-bd"/>
</dbReference>
<sequence>MCFSLECLLNFMNYKKGTMEMNFYSAFYGVGWKYGISLPCGPGALVPLVLLPSPDSSISGIRVWFSLVEEQELDPVLDPVIVCRRLTLVFRNKCVRMASPIQIARQSPIKRRRKNISPRNLPKITDQELQQLSGDLNSTIVPLFEKTLTASDVGRLGRMVLPKPCVEAYFPPISEPGGIYLHIEDVKRKKLMFRFRFWPNNSSRIYVLEGVHPWIQSMQLQAGDFVTFSRMDPGEILIIGFRKTSNSSTQVHEVTLSKGMKRDGMYLPQELVPEKKQITCDIGSKSKRLVIDNQDALMLKLSWKEAQDFLHPSPSVNSNVVVIEDHVFEEYEEPPIIAKRGIFLNGMNEKWIQCDKCSEWRKLGSVENLLNQRRCSCSAPMN</sequence>